<dbReference type="Pfam" id="PF13445">
    <property type="entry name" value="zf-RING_UBOX"/>
    <property type="match status" value="1"/>
</dbReference>
<organism evidence="12 13">
    <name type="scientific">Caenorhabditis bovis</name>
    <dbReference type="NCBI Taxonomy" id="2654633"/>
    <lineage>
        <taxon>Eukaryota</taxon>
        <taxon>Metazoa</taxon>
        <taxon>Ecdysozoa</taxon>
        <taxon>Nematoda</taxon>
        <taxon>Chromadorea</taxon>
        <taxon>Rhabditida</taxon>
        <taxon>Rhabditina</taxon>
        <taxon>Rhabditomorpha</taxon>
        <taxon>Rhabditoidea</taxon>
        <taxon>Rhabditidae</taxon>
        <taxon>Peloderinae</taxon>
        <taxon>Caenorhabditis</taxon>
    </lineage>
</organism>
<keyword evidence="7" id="KW-0234">DNA repair</keyword>
<sequence>MNENAVRITELVSRLQKELRCGVCCSTFKDPIISTCHHAFCRECIEACFAKKRKLQCPICRQVLDKRSCKDSYQLTMAVQKYLKLSEAFKKDIEKQKVFKALPPEVKFCESQAPLDITIIPENDGKRVAPDFLIPSLPTRKRRISKPAPAPTPPPPVVEADVPKPAELEIPAKKDACCDARSFEWSRDDFRAIILENEVAKCKTNAIDDIDALFELIPSAKSFFEKNIQILMVKLGVRSCFEEDMEATKENKETKRLSSVGSDRRVTFGRIQEYASNTPNDLIVEGKPKITEKMPVNVDVEDVDDDEDVVVDSENEEEKFNNPTNVSPVVYVSSRPPGLSEPDATHRELQNENAALDSDLSKTPIVICCSRIKNVDDEVELCADFHEYFLSNSCRFSETVTSDTTHLVMMNSIGRMIPQKSLQFVYAIARKCVIVNRDWMVDCVKMRCLLAVNDYTILWCPESINSRVEPPEEIDMKTRELLGWEKAILTEGKIELFSGLQFMILRRFASSPYLNYKDVIELVTLCGGEIFDSSITPNPSKMVIVFSSNSHALTEVKSMENTYKCPVVTCEWVLDSISEFKLLPYKK</sequence>
<dbReference type="PROSITE" id="PS50172">
    <property type="entry name" value="BRCT"/>
    <property type="match status" value="2"/>
</dbReference>
<comment type="caution">
    <text evidence="12">The sequence shown here is derived from an EMBL/GenBank/DDBJ whole genome shotgun (WGS) entry which is preliminary data.</text>
</comment>
<evidence type="ECO:0000256" key="4">
    <source>
        <dbReference type="ARBA" id="ARBA00022763"/>
    </source>
</evidence>
<feature type="domain" description="BRCT" evidence="11">
    <location>
        <begin position="395"/>
        <end position="457"/>
    </location>
</feature>
<keyword evidence="4" id="KW-0227">DNA damage</keyword>
<dbReference type="AlphaFoldDB" id="A0A8S1EPZ9"/>
<dbReference type="OrthoDB" id="5790173at2759"/>
<dbReference type="InterPro" id="IPR031099">
    <property type="entry name" value="BRCA1-associated"/>
</dbReference>
<evidence type="ECO:0000313" key="13">
    <source>
        <dbReference type="Proteomes" id="UP000494206"/>
    </source>
</evidence>
<dbReference type="GO" id="GO:0045944">
    <property type="term" value="P:positive regulation of transcription by RNA polymerase II"/>
    <property type="evidence" value="ECO:0007669"/>
    <property type="project" value="TreeGrafter"/>
</dbReference>
<dbReference type="SMART" id="SM00184">
    <property type="entry name" value="RING"/>
    <property type="match status" value="1"/>
</dbReference>
<keyword evidence="2" id="KW-0479">Metal-binding</keyword>
<evidence type="ECO:0008006" key="14">
    <source>
        <dbReference type="Google" id="ProtNLM"/>
    </source>
</evidence>
<protein>
    <recommendedName>
        <fullName evidence="14">RING-type E3 ubiquitin transferase BRCA1</fullName>
    </recommendedName>
</protein>
<accession>A0A8S1EPZ9</accession>
<evidence type="ECO:0000256" key="5">
    <source>
        <dbReference type="ARBA" id="ARBA00022771"/>
    </source>
</evidence>
<dbReference type="InterPro" id="IPR013083">
    <property type="entry name" value="Znf_RING/FYVE/PHD"/>
</dbReference>
<dbReference type="PROSITE" id="PS00518">
    <property type="entry name" value="ZF_RING_1"/>
    <property type="match status" value="1"/>
</dbReference>
<dbReference type="GO" id="GO:0031436">
    <property type="term" value="C:BRCA1-BARD1 complex"/>
    <property type="evidence" value="ECO:0007669"/>
    <property type="project" value="TreeGrafter"/>
</dbReference>
<dbReference type="CDD" id="cd00027">
    <property type="entry name" value="BRCT"/>
    <property type="match status" value="1"/>
</dbReference>
<dbReference type="Proteomes" id="UP000494206">
    <property type="component" value="Unassembled WGS sequence"/>
</dbReference>
<dbReference type="GO" id="GO:0004842">
    <property type="term" value="F:ubiquitin-protein transferase activity"/>
    <property type="evidence" value="ECO:0007669"/>
    <property type="project" value="TreeGrafter"/>
</dbReference>
<dbReference type="InterPro" id="IPR001841">
    <property type="entry name" value="Znf_RING"/>
</dbReference>
<evidence type="ECO:0000256" key="2">
    <source>
        <dbReference type="ARBA" id="ARBA00022723"/>
    </source>
</evidence>
<evidence type="ECO:0000256" key="1">
    <source>
        <dbReference type="ARBA" id="ARBA00004123"/>
    </source>
</evidence>
<dbReference type="SMART" id="SM00292">
    <property type="entry name" value="BRCT"/>
    <property type="match status" value="2"/>
</dbReference>
<dbReference type="InterPro" id="IPR036420">
    <property type="entry name" value="BRCT_dom_sf"/>
</dbReference>
<keyword evidence="3" id="KW-0677">Repeat</keyword>
<keyword evidence="6" id="KW-0862">Zinc</keyword>
<dbReference type="PANTHER" id="PTHR13763:SF0">
    <property type="entry name" value="BREAST CANCER TYPE 1 SUSCEPTIBILITY PROTEIN"/>
    <property type="match status" value="1"/>
</dbReference>
<evidence type="ECO:0000256" key="3">
    <source>
        <dbReference type="ARBA" id="ARBA00022737"/>
    </source>
</evidence>
<dbReference type="GO" id="GO:0070531">
    <property type="term" value="C:BRCA1-A complex"/>
    <property type="evidence" value="ECO:0007669"/>
    <property type="project" value="TreeGrafter"/>
</dbReference>
<comment type="subcellular location">
    <subcellularLocation>
        <location evidence="1">Nucleus</location>
    </subcellularLocation>
</comment>
<feature type="domain" description="BRCT" evidence="11">
    <location>
        <begin position="492"/>
        <end position="587"/>
    </location>
</feature>
<keyword evidence="5 9" id="KW-0863">Zinc-finger</keyword>
<evidence type="ECO:0000256" key="6">
    <source>
        <dbReference type="ARBA" id="ARBA00022833"/>
    </source>
</evidence>
<dbReference type="InterPro" id="IPR017907">
    <property type="entry name" value="Znf_RING_CS"/>
</dbReference>
<keyword evidence="8" id="KW-0539">Nucleus</keyword>
<gene>
    <name evidence="12" type="ORF">CBOVIS_LOCUS5526</name>
</gene>
<dbReference type="Pfam" id="PF16589">
    <property type="entry name" value="BRCT_2"/>
    <property type="match status" value="1"/>
</dbReference>
<dbReference type="GO" id="GO:0008270">
    <property type="term" value="F:zinc ion binding"/>
    <property type="evidence" value="ECO:0007669"/>
    <property type="project" value="UniProtKB-KW"/>
</dbReference>
<evidence type="ECO:0000256" key="7">
    <source>
        <dbReference type="ARBA" id="ARBA00023204"/>
    </source>
</evidence>
<dbReference type="GO" id="GO:0000724">
    <property type="term" value="P:double-strand break repair via homologous recombination"/>
    <property type="evidence" value="ECO:0007669"/>
    <property type="project" value="TreeGrafter"/>
</dbReference>
<evidence type="ECO:0000256" key="8">
    <source>
        <dbReference type="ARBA" id="ARBA00023242"/>
    </source>
</evidence>
<dbReference type="Gene3D" id="3.30.40.10">
    <property type="entry name" value="Zinc/RING finger domain, C3HC4 (zinc finger)"/>
    <property type="match status" value="1"/>
</dbReference>
<feature type="domain" description="RING-type" evidence="10">
    <location>
        <begin position="21"/>
        <end position="61"/>
    </location>
</feature>
<dbReference type="PROSITE" id="PS50089">
    <property type="entry name" value="ZF_RING_2"/>
    <property type="match status" value="1"/>
</dbReference>
<proteinExistence type="predicted"/>
<evidence type="ECO:0000259" key="10">
    <source>
        <dbReference type="PROSITE" id="PS50089"/>
    </source>
</evidence>
<evidence type="ECO:0000259" key="11">
    <source>
        <dbReference type="PROSITE" id="PS50172"/>
    </source>
</evidence>
<evidence type="ECO:0000256" key="9">
    <source>
        <dbReference type="PROSITE-ProRule" id="PRU00175"/>
    </source>
</evidence>
<dbReference type="Gene3D" id="3.40.50.10190">
    <property type="entry name" value="BRCT domain"/>
    <property type="match status" value="2"/>
</dbReference>
<evidence type="ECO:0000313" key="12">
    <source>
        <dbReference type="EMBL" id="CAB3402999.1"/>
    </source>
</evidence>
<dbReference type="InterPro" id="IPR027370">
    <property type="entry name" value="Znf-RING_euk"/>
</dbReference>
<dbReference type="SUPFAM" id="SSF52113">
    <property type="entry name" value="BRCT domain"/>
    <property type="match status" value="2"/>
</dbReference>
<keyword evidence="13" id="KW-1185">Reference proteome</keyword>
<dbReference type="EMBL" id="CADEPM010000003">
    <property type="protein sequence ID" value="CAB3402999.1"/>
    <property type="molecule type" value="Genomic_DNA"/>
</dbReference>
<name>A0A8S1EPZ9_9PELO</name>
<dbReference type="PANTHER" id="PTHR13763">
    <property type="entry name" value="BREAST CANCER TYPE 1 SUSCEPTIBILITY PROTEIN BRCA1"/>
    <property type="match status" value="1"/>
</dbReference>
<dbReference type="InterPro" id="IPR001357">
    <property type="entry name" value="BRCT_dom"/>
</dbReference>
<dbReference type="SUPFAM" id="SSF57850">
    <property type="entry name" value="RING/U-box"/>
    <property type="match status" value="1"/>
</dbReference>
<reference evidence="12 13" key="1">
    <citation type="submission" date="2020-04" db="EMBL/GenBank/DDBJ databases">
        <authorList>
            <person name="Laetsch R D."/>
            <person name="Stevens L."/>
            <person name="Kumar S."/>
            <person name="Blaxter L. M."/>
        </authorList>
    </citation>
    <scope>NUCLEOTIDE SEQUENCE [LARGE SCALE GENOMIC DNA]</scope>
</reference>